<dbReference type="EMBL" id="AWXZ01000007">
    <property type="protein sequence ID" value="ESR27172.1"/>
    <property type="molecule type" value="Genomic_DNA"/>
</dbReference>
<comment type="caution">
    <text evidence="2">The sequence shown here is derived from an EMBL/GenBank/DDBJ whole genome shotgun (WGS) entry which is preliminary data.</text>
</comment>
<reference evidence="2 3" key="1">
    <citation type="journal article" date="2014" name="Genome Announc.">
        <title>Draft Genome Sequence of Lutibaculum baratangense Strain AMV1T, Isolated from a Mud Volcano in Andamans, India.</title>
        <authorList>
            <person name="Singh A."/>
            <person name="Sreenivas A."/>
            <person name="Sathyanarayana Reddy G."/>
            <person name="Pinnaka A.K."/>
            <person name="Shivaji S."/>
        </authorList>
    </citation>
    <scope>NUCLEOTIDE SEQUENCE [LARGE SCALE GENOMIC DNA]</scope>
    <source>
        <strain evidence="2 3">AMV1</strain>
    </source>
</reference>
<evidence type="ECO:0000256" key="1">
    <source>
        <dbReference type="SAM" id="Phobius"/>
    </source>
</evidence>
<name>V4R5E3_9HYPH</name>
<keyword evidence="1" id="KW-1133">Transmembrane helix</keyword>
<keyword evidence="3" id="KW-1185">Reference proteome</keyword>
<gene>
    <name evidence="2" type="ORF">N177_0151</name>
</gene>
<dbReference type="OrthoDB" id="9147113at2"/>
<organism evidence="2 3">
    <name type="scientific">Lutibaculum baratangense AMV1</name>
    <dbReference type="NCBI Taxonomy" id="631454"/>
    <lineage>
        <taxon>Bacteria</taxon>
        <taxon>Pseudomonadati</taxon>
        <taxon>Pseudomonadota</taxon>
        <taxon>Alphaproteobacteria</taxon>
        <taxon>Hyphomicrobiales</taxon>
        <taxon>Tepidamorphaceae</taxon>
        <taxon>Lutibaculum</taxon>
    </lineage>
</organism>
<evidence type="ECO:0000313" key="3">
    <source>
        <dbReference type="Proteomes" id="UP000017819"/>
    </source>
</evidence>
<dbReference type="Proteomes" id="UP000017819">
    <property type="component" value="Unassembled WGS sequence"/>
</dbReference>
<proteinExistence type="predicted"/>
<feature type="transmembrane region" description="Helical" evidence="1">
    <location>
        <begin position="12"/>
        <end position="30"/>
    </location>
</feature>
<evidence type="ECO:0000313" key="2">
    <source>
        <dbReference type="EMBL" id="ESR27172.1"/>
    </source>
</evidence>
<keyword evidence="1" id="KW-0812">Transmembrane</keyword>
<keyword evidence="1" id="KW-0472">Membrane</keyword>
<accession>V4R5E3</accession>
<protein>
    <submittedName>
        <fullName evidence="2">Uncharacterized protein</fullName>
    </submittedName>
</protein>
<dbReference type="RefSeq" id="WP_023430308.1">
    <property type="nucleotide sequence ID" value="NZ_AWXZ01000007.1"/>
</dbReference>
<dbReference type="AlphaFoldDB" id="V4R5E3"/>
<sequence>MTFREGLLRARGQIAFILALAISIAVIVRLEHLGTQAHVEARVEERLAELSDTSAATRDLVRKALRRAEAAQGASPYDPAGAAALATSLAAGRLSATIDPEEARRRIEPLLPTLMGDDSAGSLAALSAVALAFPGLLPEPEAAVD</sequence>
<dbReference type="STRING" id="631454.N177_0151"/>